<evidence type="ECO:0000313" key="1">
    <source>
        <dbReference type="EMBL" id="PNX67261.1"/>
    </source>
</evidence>
<reference evidence="1 2" key="2">
    <citation type="journal article" date="2017" name="Front. Plant Sci.">
        <title>Gene Classification and Mining of Molecular Markers Useful in Red Clover (Trifolium pratense) Breeding.</title>
        <authorList>
            <person name="Istvanek J."/>
            <person name="Dluhosova J."/>
            <person name="Dluhos P."/>
            <person name="Patkova L."/>
            <person name="Nedelnik J."/>
            <person name="Repkova J."/>
        </authorList>
    </citation>
    <scope>NUCLEOTIDE SEQUENCE [LARGE SCALE GENOMIC DNA]</scope>
    <source>
        <strain evidence="2">cv. Tatra</strain>
        <tissue evidence="1">Young leaves</tissue>
    </source>
</reference>
<reference evidence="1 2" key="1">
    <citation type="journal article" date="2014" name="Am. J. Bot.">
        <title>Genome assembly and annotation for red clover (Trifolium pratense; Fabaceae).</title>
        <authorList>
            <person name="Istvanek J."/>
            <person name="Jaros M."/>
            <person name="Krenek A."/>
            <person name="Repkova J."/>
        </authorList>
    </citation>
    <scope>NUCLEOTIDE SEQUENCE [LARGE SCALE GENOMIC DNA]</scope>
    <source>
        <strain evidence="2">cv. Tatra</strain>
        <tissue evidence="1">Young leaves</tissue>
    </source>
</reference>
<feature type="non-terminal residue" evidence="1">
    <location>
        <position position="1"/>
    </location>
</feature>
<dbReference type="Proteomes" id="UP000236291">
    <property type="component" value="Unassembled WGS sequence"/>
</dbReference>
<gene>
    <name evidence="1" type="ORF">L195_g063435</name>
</gene>
<organism evidence="1 2">
    <name type="scientific">Trifolium pratense</name>
    <name type="common">Red clover</name>
    <dbReference type="NCBI Taxonomy" id="57577"/>
    <lineage>
        <taxon>Eukaryota</taxon>
        <taxon>Viridiplantae</taxon>
        <taxon>Streptophyta</taxon>
        <taxon>Embryophyta</taxon>
        <taxon>Tracheophyta</taxon>
        <taxon>Spermatophyta</taxon>
        <taxon>Magnoliopsida</taxon>
        <taxon>eudicotyledons</taxon>
        <taxon>Gunneridae</taxon>
        <taxon>Pentapetalae</taxon>
        <taxon>rosids</taxon>
        <taxon>fabids</taxon>
        <taxon>Fabales</taxon>
        <taxon>Fabaceae</taxon>
        <taxon>Papilionoideae</taxon>
        <taxon>50 kb inversion clade</taxon>
        <taxon>NPAAA clade</taxon>
        <taxon>Hologalegina</taxon>
        <taxon>IRL clade</taxon>
        <taxon>Trifolieae</taxon>
        <taxon>Trifolium</taxon>
    </lineage>
</organism>
<dbReference type="EMBL" id="ASHM01206413">
    <property type="protein sequence ID" value="PNX67261.1"/>
    <property type="molecule type" value="Genomic_DNA"/>
</dbReference>
<evidence type="ECO:0000313" key="2">
    <source>
        <dbReference type="Proteomes" id="UP000236291"/>
    </source>
</evidence>
<protein>
    <submittedName>
        <fullName evidence="1">Uncharacterized protein</fullName>
    </submittedName>
</protein>
<sequence>RDQVVYGGRDVHSGLGVRWGSVGVAETVEGLGGGDVGGVSDSTF</sequence>
<proteinExistence type="predicted"/>
<name>A0A2K3KLR7_TRIPR</name>
<accession>A0A2K3KLR7</accession>
<comment type="caution">
    <text evidence="1">The sequence shown here is derived from an EMBL/GenBank/DDBJ whole genome shotgun (WGS) entry which is preliminary data.</text>
</comment>
<dbReference type="AlphaFoldDB" id="A0A2K3KLR7"/>